<comment type="cofactor">
    <cofactor evidence="1">
        <name>Mg(2+)</name>
        <dbReference type="ChEBI" id="CHEBI:18420"/>
    </cofactor>
</comment>
<accession>A0A8J5HF02</accession>
<evidence type="ECO:0000256" key="3">
    <source>
        <dbReference type="ARBA" id="ARBA00022801"/>
    </source>
</evidence>
<dbReference type="AlphaFoldDB" id="A0A8J5HF02"/>
<evidence type="ECO:0000313" key="5">
    <source>
        <dbReference type="EMBL" id="KAG6526914.1"/>
    </source>
</evidence>
<dbReference type="PIRSF" id="PIRSF031051">
    <property type="entry name" value="PyrdxlP_Pase_PHOSPHO2"/>
    <property type="match status" value="1"/>
</dbReference>
<dbReference type="EMBL" id="JACMSC010000003">
    <property type="protein sequence ID" value="KAG6526914.1"/>
    <property type="molecule type" value="Genomic_DNA"/>
</dbReference>
<dbReference type="NCBIfam" id="TIGR01489">
    <property type="entry name" value="DKMTPPase-SF"/>
    <property type="match status" value="1"/>
</dbReference>
<protein>
    <submittedName>
        <fullName evidence="5">Uncharacterized protein</fullName>
    </submittedName>
</protein>
<gene>
    <name evidence="5" type="ORF">ZIOFF_009001</name>
</gene>
<dbReference type="GO" id="GO:0046872">
    <property type="term" value="F:metal ion binding"/>
    <property type="evidence" value="ECO:0007669"/>
    <property type="project" value="UniProtKB-KW"/>
</dbReference>
<evidence type="ECO:0000256" key="2">
    <source>
        <dbReference type="ARBA" id="ARBA00022723"/>
    </source>
</evidence>
<keyword evidence="4" id="KW-0460">Magnesium</keyword>
<dbReference type="GO" id="GO:0016791">
    <property type="term" value="F:phosphatase activity"/>
    <property type="evidence" value="ECO:0007669"/>
    <property type="project" value="InterPro"/>
</dbReference>
<dbReference type="OrthoDB" id="10267182at2759"/>
<evidence type="ECO:0000256" key="4">
    <source>
        <dbReference type="ARBA" id="ARBA00022842"/>
    </source>
</evidence>
<name>A0A8J5HF02_ZINOF</name>
<dbReference type="PANTHER" id="PTHR20889">
    <property type="entry name" value="PHOSPHATASE, ORPHAN 1, 2"/>
    <property type="match status" value="1"/>
</dbReference>
<organism evidence="5 6">
    <name type="scientific">Zingiber officinale</name>
    <name type="common">Ginger</name>
    <name type="synonym">Amomum zingiber</name>
    <dbReference type="NCBI Taxonomy" id="94328"/>
    <lineage>
        <taxon>Eukaryota</taxon>
        <taxon>Viridiplantae</taxon>
        <taxon>Streptophyta</taxon>
        <taxon>Embryophyta</taxon>
        <taxon>Tracheophyta</taxon>
        <taxon>Spermatophyta</taxon>
        <taxon>Magnoliopsida</taxon>
        <taxon>Liliopsida</taxon>
        <taxon>Zingiberales</taxon>
        <taxon>Zingiberaceae</taxon>
        <taxon>Zingiber</taxon>
    </lineage>
</organism>
<keyword evidence="2" id="KW-0479">Metal-binding</keyword>
<dbReference type="NCBIfam" id="TIGR01488">
    <property type="entry name" value="HAD-SF-IB"/>
    <property type="match status" value="1"/>
</dbReference>
<evidence type="ECO:0000313" key="6">
    <source>
        <dbReference type="Proteomes" id="UP000734854"/>
    </source>
</evidence>
<keyword evidence="3" id="KW-0378">Hydrolase</keyword>
<dbReference type="Pfam" id="PF06888">
    <property type="entry name" value="Put_Phosphatase"/>
    <property type="match status" value="1"/>
</dbReference>
<comment type="caution">
    <text evidence="5">The sequence shown here is derived from an EMBL/GenBank/DDBJ whole genome shotgun (WGS) entry which is preliminary data.</text>
</comment>
<dbReference type="Proteomes" id="UP000734854">
    <property type="component" value="Unassembled WGS sequence"/>
</dbReference>
<proteinExistence type="predicted"/>
<dbReference type="PANTHER" id="PTHR20889:SF12">
    <property type="entry name" value="LP01149P"/>
    <property type="match status" value="1"/>
</dbReference>
<dbReference type="InterPro" id="IPR006384">
    <property type="entry name" value="HAD_hydro_PyrdxlP_Pase-like"/>
</dbReference>
<sequence length="269" mass="30338">MAGVVVVFDFDFTLIDYDSENWVVDTFGLTDLFERFLPTMPWNSLMDKIMKELHSKGLSIEDIEGCLRTIPLDSHIASAIKIAHALGCELRIVSDANKLFIETILVKHELLEYFSEINTNPCYVDEEGRLRISPYHDHIMSVHGCNLCPPNMCKGMILDRIRASAAIAGKKQLIYVGDGKGDYCPSLRLTEGDCLMPRKDFPLSKLLYTNSDLLKAQPHHWSSSEELKEVLLRLITQVEANSLSLVGCNHKEIQESPQEVLSFALGMHN</sequence>
<dbReference type="InterPro" id="IPR016965">
    <property type="entry name" value="Pase_PHOSPHO-typ"/>
</dbReference>
<keyword evidence="6" id="KW-1185">Reference proteome</keyword>
<reference evidence="5 6" key="1">
    <citation type="submission" date="2020-08" db="EMBL/GenBank/DDBJ databases">
        <title>Plant Genome Project.</title>
        <authorList>
            <person name="Zhang R.-G."/>
        </authorList>
    </citation>
    <scope>NUCLEOTIDE SEQUENCE [LARGE SCALE GENOMIC DNA]</scope>
    <source>
        <tissue evidence="5">Rhizome</tissue>
    </source>
</reference>
<evidence type="ECO:0000256" key="1">
    <source>
        <dbReference type="ARBA" id="ARBA00001946"/>
    </source>
</evidence>